<evidence type="ECO:0000313" key="2">
    <source>
        <dbReference type="Proteomes" id="UP000807353"/>
    </source>
</evidence>
<name>A0A9P5XSD0_9AGAR</name>
<dbReference type="AlphaFoldDB" id="A0A9P5XSD0"/>
<accession>A0A9P5XSD0</accession>
<organism evidence="1 2">
    <name type="scientific">Collybia nuda</name>
    <dbReference type="NCBI Taxonomy" id="64659"/>
    <lineage>
        <taxon>Eukaryota</taxon>
        <taxon>Fungi</taxon>
        <taxon>Dikarya</taxon>
        <taxon>Basidiomycota</taxon>
        <taxon>Agaricomycotina</taxon>
        <taxon>Agaricomycetes</taxon>
        <taxon>Agaricomycetidae</taxon>
        <taxon>Agaricales</taxon>
        <taxon>Tricholomatineae</taxon>
        <taxon>Clitocybaceae</taxon>
        <taxon>Collybia</taxon>
    </lineage>
</organism>
<reference evidence="1" key="1">
    <citation type="submission" date="2020-11" db="EMBL/GenBank/DDBJ databases">
        <authorList>
            <consortium name="DOE Joint Genome Institute"/>
            <person name="Ahrendt S."/>
            <person name="Riley R."/>
            <person name="Andreopoulos W."/>
            <person name="Labutti K."/>
            <person name="Pangilinan J."/>
            <person name="Ruiz-Duenas F.J."/>
            <person name="Barrasa J.M."/>
            <person name="Sanchez-Garcia M."/>
            <person name="Camarero S."/>
            <person name="Miyauchi S."/>
            <person name="Serrano A."/>
            <person name="Linde D."/>
            <person name="Babiker R."/>
            <person name="Drula E."/>
            <person name="Ayuso-Fernandez I."/>
            <person name="Pacheco R."/>
            <person name="Padilla G."/>
            <person name="Ferreira P."/>
            <person name="Barriuso J."/>
            <person name="Kellner H."/>
            <person name="Castanera R."/>
            <person name="Alfaro M."/>
            <person name="Ramirez L."/>
            <person name="Pisabarro A.G."/>
            <person name="Kuo A."/>
            <person name="Tritt A."/>
            <person name="Lipzen A."/>
            <person name="He G."/>
            <person name="Yan M."/>
            <person name="Ng V."/>
            <person name="Cullen D."/>
            <person name="Martin F."/>
            <person name="Rosso M.-N."/>
            <person name="Henrissat B."/>
            <person name="Hibbett D."/>
            <person name="Martinez A.T."/>
            <person name="Grigoriev I.V."/>
        </authorList>
    </citation>
    <scope>NUCLEOTIDE SEQUENCE</scope>
    <source>
        <strain evidence="1">CBS 247.69</strain>
    </source>
</reference>
<dbReference type="Proteomes" id="UP000807353">
    <property type="component" value="Unassembled WGS sequence"/>
</dbReference>
<comment type="caution">
    <text evidence="1">The sequence shown here is derived from an EMBL/GenBank/DDBJ whole genome shotgun (WGS) entry which is preliminary data.</text>
</comment>
<sequence length="70" mass="8254">MWKVCPEYQGIIWSLDIMHLDSITRGAHLLPIYGSGFLPEDFHYTASLDTFRAYFVNHYIDHHVHEFLTS</sequence>
<proteinExistence type="predicted"/>
<dbReference type="OrthoDB" id="3187773at2759"/>
<protein>
    <submittedName>
        <fullName evidence="1">Uncharacterized protein</fullName>
    </submittedName>
</protein>
<dbReference type="EMBL" id="MU150408">
    <property type="protein sequence ID" value="KAF9456708.1"/>
    <property type="molecule type" value="Genomic_DNA"/>
</dbReference>
<keyword evidence="2" id="KW-1185">Reference proteome</keyword>
<gene>
    <name evidence="1" type="ORF">BDZ94DRAFT_1346445</name>
</gene>
<evidence type="ECO:0000313" key="1">
    <source>
        <dbReference type="EMBL" id="KAF9456708.1"/>
    </source>
</evidence>